<name>A0A517Z7P2_9PLAN</name>
<dbReference type="RefSeq" id="WP_145369767.1">
    <property type="nucleotide sequence ID" value="NZ_CP036275.1"/>
</dbReference>
<reference evidence="2 3" key="1">
    <citation type="submission" date="2019-02" db="EMBL/GenBank/DDBJ databases">
        <title>Deep-cultivation of Planctomycetes and their phenomic and genomic characterization uncovers novel biology.</title>
        <authorList>
            <person name="Wiegand S."/>
            <person name="Jogler M."/>
            <person name="Boedeker C."/>
            <person name="Pinto D."/>
            <person name="Vollmers J."/>
            <person name="Rivas-Marin E."/>
            <person name="Kohn T."/>
            <person name="Peeters S.H."/>
            <person name="Heuer A."/>
            <person name="Rast P."/>
            <person name="Oberbeckmann S."/>
            <person name="Bunk B."/>
            <person name="Jeske O."/>
            <person name="Meyerdierks A."/>
            <person name="Storesund J.E."/>
            <person name="Kallscheuer N."/>
            <person name="Luecker S."/>
            <person name="Lage O.M."/>
            <person name="Pohl T."/>
            <person name="Merkel B.J."/>
            <person name="Hornburger P."/>
            <person name="Mueller R.-W."/>
            <person name="Bruemmer F."/>
            <person name="Labrenz M."/>
            <person name="Spormann A.M."/>
            <person name="Op den Camp H."/>
            <person name="Overmann J."/>
            <person name="Amann R."/>
            <person name="Jetten M.S.M."/>
            <person name="Mascher T."/>
            <person name="Medema M.H."/>
            <person name="Devos D.P."/>
            <person name="Kaster A.-K."/>
            <person name="Ovreas L."/>
            <person name="Rohde M."/>
            <person name="Galperin M.Y."/>
            <person name="Jogler C."/>
        </authorList>
    </citation>
    <scope>NUCLEOTIDE SEQUENCE [LARGE SCALE GENOMIC DNA]</scope>
    <source>
        <strain evidence="2 3">Mal4</strain>
    </source>
</reference>
<evidence type="ECO:0000259" key="1">
    <source>
        <dbReference type="Pfam" id="PF04324"/>
    </source>
</evidence>
<dbReference type="Pfam" id="PF04324">
    <property type="entry name" value="Fer2_BFD"/>
    <property type="match status" value="1"/>
</dbReference>
<dbReference type="EMBL" id="CP036275">
    <property type="protein sequence ID" value="QDU38492.1"/>
    <property type="molecule type" value="Genomic_DNA"/>
</dbReference>
<dbReference type="InterPro" id="IPR007419">
    <property type="entry name" value="BFD-like_2Fe2S-bd_dom"/>
</dbReference>
<organism evidence="2 3">
    <name type="scientific">Maioricimonas rarisocia</name>
    <dbReference type="NCBI Taxonomy" id="2528026"/>
    <lineage>
        <taxon>Bacteria</taxon>
        <taxon>Pseudomonadati</taxon>
        <taxon>Planctomycetota</taxon>
        <taxon>Planctomycetia</taxon>
        <taxon>Planctomycetales</taxon>
        <taxon>Planctomycetaceae</taxon>
        <taxon>Maioricimonas</taxon>
    </lineage>
</organism>
<dbReference type="Proteomes" id="UP000320496">
    <property type="component" value="Chromosome"/>
</dbReference>
<dbReference type="Gene3D" id="1.10.10.1100">
    <property type="entry name" value="BFD-like [2Fe-2S]-binding domain"/>
    <property type="match status" value="1"/>
</dbReference>
<feature type="domain" description="BFD-like [2Fe-2S]-binding" evidence="1">
    <location>
        <begin position="12"/>
        <end position="61"/>
    </location>
</feature>
<proteinExistence type="predicted"/>
<gene>
    <name evidence="2" type="ORF">Mal4_28200</name>
</gene>
<dbReference type="KEGG" id="mri:Mal4_28200"/>
<evidence type="ECO:0000313" key="2">
    <source>
        <dbReference type="EMBL" id="QDU38492.1"/>
    </source>
</evidence>
<dbReference type="AlphaFoldDB" id="A0A517Z7P2"/>
<protein>
    <submittedName>
        <fullName evidence="2">BFD-like [2Fe-2S] binding domain protein</fullName>
    </submittedName>
</protein>
<sequence>MIAPAPKSEDNILCRCLKVTESRVVEAIVRDSASSVRDVQRSCEAGAGCMACHRRIRALLEAACESATREAAPTSCCTAPGVA</sequence>
<evidence type="ECO:0000313" key="3">
    <source>
        <dbReference type="Proteomes" id="UP000320496"/>
    </source>
</evidence>
<accession>A0A517Z7P2</accession>
<dbReference type="OrthoDB" id="291899at2"/>
<keyword evidence="3" id="KW-1185">Reference proteome</keyword>
<dbReference type="InterPro" id="IPR041854">
    <property type="entry name" value="BFD-like_2Fe2S-bd_dom_sf"/>
</dbReference>